<comment type="caution">
    <text evidence="1">The sequence shown here is derived from an EMBL/GenBank/DDBJ whole genome shotgun (WGS) entry which is preliminary data.</text>
</comment>
<evidence type="ECO:0000313" key="2">
    <source>
        <dbReference type="Proteomes" id="UP000219642"/>
    </source>
</evidence>
<dbReference type="Proteomes" id="UP000219642">
    <property type="component" value="Unassembled WGS sequence"/>
</dbReference>
<evidence type="ECO:0008006" key="3">
    <source>
        <dbReference type="Google" id="ProtNLM"/>
    </source>
</evidence>
<protein>
    <recommendedName>
        <fullName evidence="3">Tail fiber assembly protein</fullName>
    </recommendedName>
</protein>
<reference evidence="1 2" key="1">
    <citation type="submission" date="2017-06" db="EMBL/GenBank/DDBJ databases">
        <title>Draft genome sequence of nitrogen-fixing Kosakonia pseudosacchari strain NN143 isolated from sugarcane roots.</title>
        <authorList>
            <person name="Li Y."/>
            <person name="Li S."/>
            <person name="Lin L."/>
            <person name="Wu X."/>
            <person name="Yang L."/>
            <person name="Li Y."/>
            <person name="An Q."/>
        </authorList>
    </citation>
    <scope>NUCLEOTIDE SEQUENCE [LARGE SCALE GENOMIC DNA]</scope>
    <source>
        <strain evidence="1 2">NN143</strain>
    </source>
</reference>
<organism evidence="1 2">
    <name type="scientific">Kosakonia pseudosacchari</name>
    <dbReference type="NCBI Taxonomy" id="1646340"/>
    <lineage>
        <taxon>Bacteria</taxon>
        <taxon>Pseudomonadati</taxon>
        <taxon>Pseudomonadota</taxon>
        <taxon>Gammaproteobacteria</taxon>
        <taxon>Enterobacterales</taxon>
        <taxon>Enterobacteriaceae</taxon>
        <taxon>Kosakonia</taxon>
    </lineage>
</organism>
<accession>A0ABX4IPQ7</accession>
<gene>
    <name evidence="1" type="ORF">BK796_09670</name>
</gene>
<proteinExistence type="predicted"/>
<dbReference type="Pfam" id="PF02413">
    <property type="entry name" value="Caudo_TAP"/>
    <property type="match status" value="1"/>
</dbReference>
<keyword evidence="2" id="KW-1185">Reference proteome</keyword>
<dbReference type="InterPro" id="IPR003458">
    <property type="entry name" value="Phage_T4_Gp38_tail_assem"/>
</dbReference>
<dbReference type="RefSeq" id="WP_097400481.1">
    <property type="nucleotide sequence ID" value="NZ_CP158850.1"/>
</dbReference>
<name>A0ABX4IPQ7_9ENTR</name>
<dbReference type="EMBL" id="NITV01000005">
    <property type="protein sequence ID" value="PDO86715.1"/>
    <property type="molecule type" value="Genomic_DNA"/>
</dbReference>
<sequence>MQVIIYMENGFSKVTFPYLDTGMTIEEIAQKDVPDRLKYFIVDYDSLPTEPQESWDIDDDGNVTVNQEKLLAITVASHQMHKTRLLDDAKNTINIWQTELQLGIISDDNKARLIIWMQYINSLLNVDITTSAVTWPPKPE</sequence>
<evidence type="ECO:0000313" key="1">
    <source>
        <dbReference type="EMBL" id="PDO86715.1"/>
    </source>
</evidence>